<dbReference type="Gene3D" id="3.40.850.10">
    <property type="entry name" value="Kinesin motor domain"/>
    <property type="match status" value="1"/>
</dbReference>
<feature type="compositionally biased region" description="Low complexity" evidence="13">
    <location>
        <begin position="473"/>
        <end position="488"/>
    </location>
</feature>
<feature type="region of interest" description="Disordered" evidence="13">
    <location>
        <begin position="1701"/>
        <end position="1724"/>
    </location>
</feature>
<dbReference type="GO" id="GO:0004100">
    <property type="term" value="F:chitin synthase activity"/>
    <property type="evidence" value="ECO:0007669"/>
    <property type="project" value="UniProtKB-EC"/>
</dbReference>
<dbReference type="Pfam" id="PF08766">
    <property type="entry name" value="DEK_C"/>
    <property type="match status" value="1"/>
</dbReference>
<comment type="subcellular location">
    <subcellularLocation>
        <location evidence="1">Cell membrane</location>
        <topology evidence="1">Multi-pass membrane protein</topology>
    </subcellularLocation>
</comment>
<evidence type="ECO:0000256" key="7">
    <source>
        <dbReference type="ARBA" id="ARBA00022989"/>
    </source>
</evidence>
<dbReference type="GO" id="GO:0003774">
    <property type="term" value="F:cytoskeletal motor activity"/>
    <property type="evidence" value="ECO:0007669"/>
    <property type="project" value="InterPro"/>
</dbReference>
<dbReference type="InterPro" id="IPR001609">
    <property type="entry name" value="Myosin_head_motor_dom-like"/>
</dbReference>
<dbReference type="PROSITE" id="PS51998">
    <property type="entry name" value="DEK_C"/>
    <property type="match status" value="1"/>
</dbReference>
<keyword evidence="3" id="KW-1003">Cell membrane</keyword>
<dbReference type="GO" id="GO:0016459">
    <property type="term" value="C:myosin complex"/>
    <property type="evidence" value="ECO:0007669"/>
    <property type="project" value="UniProtKB-KW"/>
</dbReference>
<keyword evidence="10" id="KW-0505">Motor protein</keyword>
<feature type="transmembrane region" description="Helical" evidence="14">
    <location>
        <begin position="1590"/>
        <end position="1613"/>
    </location>
</feature>
<feature type="domain" description="Myosin motor" evidence="15">
    <location>
        <begin position="1"/>
        <end position="409"/>
    </location>
</feature>
<name>A0A1Y2HBR4_9FUNG</name>
<keyword evidence="11" id="KW-0325">Glycoprotein</keyword>
<dbReference type="GO" id="GO:0003779">
    <property type="term" value="F:actin binding"/>
    <property type="evidence" value="ECO:0007669"/>
    <property type="project" value="UniProtKB-KW"/>
</dbReference>
<keyword evidence="12" id="KW-0009">Actin-binding</keyword>
<feature type="region of interest" description="Disordered" evidence="13">
    <location>
        <begin position="1014"/>
        <end position="1033"/>
    </location>
</feature>
<dbReference type="InterPro" id="IPR004835">
    <property type="entry name" value="Chitin_synth"/>
</dbReference>
<keyword evidence="6 14" id="KW-0812">Transmembrane</keyword>
<feature type="transmembrane region" description="Helical" evidence="14">
    <location>
        <begin position="892"/>
        <end position="912"/>
    </location>
</feature>
<feature type="region of interest" description="Disordered" evidence="13">
    <location>
        <begin position="589"/>
        <end position="640"/>
    </location>
</feature>
<gene>
    <name evidence="17" type="ORF">BCR44DRAFT_1278172</name>
</gene>
<feature type="compositionally biased region" description="Polar residues" evidence="13">
    <location>
        <begin position="1020"/>
        <end position="1033"/>
    </location>
</feature>
<feature type="compositionally biased region" description="Basic residues" evidence="13">
    <location>
        <begin position="589"/>
        <end position="603"/>
    </location>
</feature>
<evidence type="ECO:0000313" key="18">
    <source>
        <dbReference type="Proteomes" id="UP000193411"/>
    </source>
</evidence>
<keyword evidence="18" id="KW-1185">Reference proteome</keyword>
<dbReference type="InterPro" id="IPR027417">
    <property type="entry name" value="P-loop_NTPase"/>
</dbReference>
<evidence type="ECO:0000256" key="9">
    <source>
        <dbReference type="ARBA" id="ARBA00023136"/>
    </source>
</evidence>
<proteinExistence type="inferred from homology"/>
<dbReference type="OrthoDB" id="370884at2759"/>
<evidence type="ECO:0000256" key="6">
    <source>
        <dbReference type="ARBA" id="ARBA00022692"/>
    </source>
</evidence>
<dbReference type="PROSITE" id="PS51456">
    <property type="entry name" value="MYOSIN_MOTOR"/>
    <property type="match status" value="1"/>
</dbReference>
<dbReference type="Pfam" id="PF00063">
    <property type="entry name" value="Myosin_head"/>
    <property type="match status" value="1"/>
</dbReference>
<dbReference type="STRING" id="765915.A0A1Y2HBR4"/>
<feature type="transmembrane region" description="Helical" evidence="14">
    <location>
        <begin position="1168"/>
        <end position="1192"/>
    </location>
</feature>
<dbReference type="PANTHER" id="PTHR22914">
    <property type="entry name" value="CHITIN SYNTHASE"/>
    <property type="match status" value="1"/>
</dbReference>
<dbReference type="InterPro" id="IPR036961">
    <property type="entry name" value="Kinesin_motor_dom_sf"/>
</dbReference>
<evidence type="ECO:0000256" key="10">
    <source>
        <dbReference type="ARBA" id="ARBA00023175"/>
    </source>
</evidence>
<comment type="caution">
    <text evidence="12">Lacks conserved residue(s) required for the propagation of feature annotation.</text>
</comment>
<evidence type="ECO:0000256" key="11">
    <source>
        <dbReference type="ARBA" id="ARBA00023180"/>
    </source>
</evidence>
<dbReference type="EMBL" id="MCFL01000066">
    <property type="protein sequence ID" value="ORZ31133.1"/>
    <property type="molecule type" value="Genomic_DNA"/>
</dbReference>
<keyword evidence="5" id="KW-0808">Transferase</keyword>
<feature type="region of interest" description="Disordered" evidence="13">
    <location>
        <begin position="831"/>
        <end position="850"/>
    </location>
</feature>
<keyword evidence="9 14" id="KW-0472">Membrane</keyword>
<feature type="domain" description="DEK-C" evidence="16">
    <location>
        <begin position="1828"/>
        <end position="1883"/>
    </location>
</feature>
<protein>
    <recommendedName>
        <fullName evidence="2">chitin synthase</fullName>
        <ecNumber evidence="2">2.4.1.16</ecNumber>
    </recommendedName>
</protein>
<evidence type="ECO:0000256" key="14">
    <source>
        <dbReference type="SAM" id="Phobius"/>
    </source>
</evidence>
<feature type="region of interest" description="Disordered" evidence="13">
    <location>
        <begin position="469"/>
        <end position="488"/>
    </location>
</feature>
<feature type="compositionally biased region" description="Polar residues" evidence="13">
    <location>
        <begin position="1713"/>
        <end position="1724"/>
    </location>
</feature>
<dbReference type="SMART" id="SM00242">
    <property type="entry name" value="MYSc"/>
    <property type="match status" value="1"/>
</dbReference>
<evidence type="ECO:0000256" key="5">
    <source>
        <dbReference type="ARBA" id="ARBA00022679"/>
    </source>
</evidence>
<evidence type="ECO:0000256" key="13">
    <source>
        <dbReference type="SAM" id="MobiDB-lite"/>
    </source>
</evidence>
<feature type="transmembrane region" description="Helical" evidence="14">
    <location>
        <begin position="1620"/>
        <end position="1643"/>
    </location>
</feature>
<evidence type="ECO:0000259" key="15">
    <source>
        <dbReference type="PROSITE" id="PS51456"/>
    </source>
</evidence>
<dbReference type="GO" id="GO:0031505">
    <property type="term" value="P:fungal-type cell wall organization"/>
    <property type="evidence" value="ECO:0007669"/>
    <property type="project" value="TreeGrafter"/>
</dbReference>
<feature type="compositionally biased region" description="Polar residues" evidence="13">
    <location>
        <begin position="606"/>
        <end position="616"/>
    </location>
</feature>
<dbReference type="GO" id="GO:0005524">
    <property type="term" value="F:ATP binding"/>
    <property type="evidence" value="ECO:0007669"/>
    <property type="project" value="InterPro"/>
</dbReference>
<dbReference type="SUPFAM" id="SSF109715">
    <property type="entry name" value="DEK C-terminal domain"/>
    <property type="match status" value="1"/>
</dbReference>
<dbReference type="Gene3D" id="1.20.120.720">
    <property type="entry name" value="Myosin VI head, motor domain, U50 subdomain"/>
    <property type="match status" value="1"/>
</dbReference>
<feature type="transmembrane region" description="Helical" evidence="14">
    <location>
        <begin position="1560"/>
        <end position="1584"/>
    </location>
</feature>
<evidence type="ECO:0000256" key="4">
    <source>
        <dbReference type="ARBA" id="ARBA00022676"/>
    </source>
</evidence>
<comment type="caution">
    <text evidence="17">The sequence shown here is derived from an EMBL/GenBank/DDBJ whole genome shotgun (WGS) entry which is preliminary data.</text>
</comment>
<keyword evidence="8 12" id="KW-0518">Myosin</keyword>
<dbReference type="SUPFAM" id="SSF53448">
    <property type="entry name" value="Nucleotide-diphospho-sugar transferases"/>
    <property type="match status" value="1"/>
</dbReference>
<dbReference type="Gene3D" id="1.10.10.60">
    <property type="entry name" value="Homeodomain-like"/>
    <property type="match status" value="1"/>
</dbReference>
<accession>A0A1Y2HBR4</accession>
<dbReference type="GO" id="GO:0030428">
    <property type="term" value="C:cell septum"/>
    <property type="evidence" value="ECO:0007669"/>
    <property type="project" value="TreeGrafter"/>
</dbReference>
<dbReference type="Pfam" id="PF03142">
    <property type="entry name" value="Chitin_synth_2"/>
    <property type="match status" value="1"/>
</dbReference>
<evidence type="ECO:0000256" key="12">
    <source>
        <dbReference type="PROSITE-ProRule" id="PRU00782"/>
    </source>
</evidence>
<dbReference type="GO" id="GO:0006031">
    <property type="term" value="P:chitin biosynthetic process"/>
    <property type="evidence" value="ECO:0007669"/>
    <property type="project" value="TreeGrafter"/>
</dbReference>
<dbReference type="Gene3D" id="3.90.550.10">
    <property type="entry name" value="Spore Coat Polysaccharide Biosynthesis Protein SpsA, Chain A"/>
    <property type="match status" value="1"/>
</dbReference>
<dbReference type="EC" id="2.4.1.16" evidence="2"/>
<feature type="transmembrane region" description="Helical" evidence="14">
    <location>
        <begin position="856"/>
        <end position="880"/>
    </location>
</feature>
<dbReference type="Gene3D" id="1.20.58.530">
    <property type="match status" value="1"/>
</dbReference>
<dbReference type="InterPro" id="IPR029044">
    <property type="entry name" value="Nucleotide-diphossugar_trans"/>
</dbReference>
<dbReference type="Proteomes" id="UP000193411">
    <property type="component" value="Unassembled WGS sequence"/>
</dbReference>
<evidence type="ECO:0000256" key="2">
    <source>
        <dbReference type="ARBA" id="ARBA00012543"/>
    </source>
</evidence>
<feature type="region of interest" description="Disordered" evidence="13">
    <location>
        <begin position="792"/>
        <end position="816"/>
    </location>
</feature>
<evidence type="ECO:0000256" key="1">
    <source>
        <dbReference type="ARBA" id="ARBA00004651"/>
    </source>
</evidence>
<dbReference type="InterPro" id="IPR014876">
    <property type="entry name" value="DEK_C"/>
</dbReference>
<comment type="similarity">
    <text evidence="12">Belongs to the TRAFAC class myosin-kinesin ATPase superfamily. Myosin family.</text>
</comment>
<evidence type="ECO:0000313" key="17">
    <source>
        <dbReference type="EMBL" id="ORZ31133.1"/>
    </source>
</evidence>
<dbReference type="PANTHER" id="PTHR22914:SF13">
    <property type="entry name" value="CHITIN SYNTHASE"/>
    <property type="match status" value="1"/>
</dbReference>
<dbReference type="SUPFAM" id="SSF52540">
    <property type="entry name" value="P-loop containing nucleoside triphosphate hydrolases"/>
    <property type="match status" value="1"/>
</dbReference>
<keyword evidence="7 14" id="KW-1133">Transmembrane helix</keyword>
<dbReference type="CDD" id="cd04190">
    <property type="entry name" value="Chitin_synth_C"/>
    <property type="match status" value="1"/>
</dbReference>
<dbReference type="GO" id="GO:0005886">
    <property type="term" value="C:plasma membrane"/>
    <property type="evidence" value="ECO:0007669"/>
    <property type="project" value="UniProtKB-SubCell"/>
</dbReference>
<reference evidence="17 18" key="1">
    <citation type="submission" date="2016-07" db="EMBL/GenBank/DDBJ databases">
        <title>Pervasive Adenine N6-methylation of Active Genes in Fungi.</title>
        <authorList>
            <consortium name="DOE Joint Genome Institute"/>
            <person name="Mondo S.J."/>
            <person name="Dannebaum R.O."/>
            <person name="Kuo R.C."/>
            <person name="Labutti K."/>
            <person name="Haridas S."/>
            <person name="Kuo A."/>
            <person name="Salamov A."/>
            <person name="Ahrendt S.R."/>
            <person name="Lipzen A."/>
            <person name="Sullivan W."/>
            <person name="Andreopoulos W.B."/>
            <person name="Clum A."/>
            <person name="Lindquist E."/>
            <person name="Daum C."/>
            <person name="Ramamoorthy G.K."/>
            <person name="Gryganskyi A."/>
            <person name="Culley D."/>
            <person name="Magnuson J.K."/>
            <person name="James T.Y."/>
            <person name="O'Malley M.A."/>
            <person name="Stajich J.E."/>
            <person name="Spatafora J.W."/>
            <person name="Visel A."/>
            <person name="Grigoriev I.V."/>
        </authorList>
    </citation>
    <scope>NUCLEOTIDE SEQUENCE [LARGE SCALE GENOMIC DNA]</scope>
    <source>
        <strain evidence="17 18">PL171</strain>
    </source>
</reference>
<keyword evidence="4" id="KW-0328">Glycosyltransferase</keyword>
<sequence>MASGATDLCALVGNTSDPSARQISTALTGHAAKSRDPCVFVGPRVALITTDLPSNVPETVDPIALLNSAQSAQSNGIVSAPDSSPACTIAAKAWFAMQREKSNQVINIHSLALSTHNQLHHLVLEQLIRQSATTPGSNTRLHTDVIKAHLLLDTLTCVATAQGNLSVRCGKLTEMQYDGKGTLIGAKICDYHMDANRAGHASSSTDSNFLALHALVLAAASNPDLKRTKLIGDQAKYQVLCQGAWAASKHVSDATFQLMSKCMNALGLKKRFQRHFFDVLAGLLTLGNVEFVTDAKEKAAATVRNMDVLLQAADLLGVSDARLKEVLTCKSVTMGDSTYTDFLSPVQAMEARATFISSVYGTLVSYVIDLANQRLNNESQLVHSIAVIDMGGIEASDANAAHQLCRNYATDRVHTFCLERFAEHLQEAGATTDGATVARVLAREQNKTGPTALLQQVFDILESETRARANPNGGVTSPVSPTSPQSFSSVGVLDKLHSTFGQHPSYSLPPGDSASGFAVRHSLGPVTYALALSMKQMSGVLPPEVITICRAEGNDNPVLARAFSEQRIVTYSNPKRAKTIVGGRAAALRRKPTMKPGATRRGRANTLKSAATSPVVNSDPGADGNNEPKEDGSSTLDEDAEVPLSRLSNNVFGQHRLICDKLLNSLATCGAWEVILAPLSTFNEEAIRHSSLPAIVSGFAEFPYALILPVNEVAQCFPAVTAGANPLDIVSLADAMKAKCSAVQQVTVSPSNHLILRDTEWFALEAVEYSAKHPDLSLIEAKNTKATFAKVRERAQRPQPDDEDKQSMAESSVTQDELELGALSPLEKDLDKAKTDHTAKPKAPPKPKPKLTPIRRRWLCCTTLLTWWIPECCLIRSGMVRADVRQTWREKVALCLCIALCSALMLFFITGFSRLMCPEINMYTVDEVLQEQTIGTSKWTRFYMHGGIYDFTNWNHPTGGGFQQSEFLKLRGRDISAYFPRWNSVTGEAPLSCTRTTRTRRRAMAIDVNAARVEQEQQQSDSAASTLSKRSTTTGIDMPSNLCLPSAAARNGTGYCHSFADFRFKVAIKEIKGVAEVAKIAWNLPAVATYAQEDKIMVVISGKVYDATGLMGATSPLTNDEKALLSANKGKDITSFAKPYLRINCLDDIAFVGIIDTRNYLMCNISNYILYGMTGLVVGTMVIKFLCALQLGSKRVPEDMKKYVLMQVPCYSEGTDSLRKTINSLALTDYDDTRKLLFIIADGLIKGSGNEKPTPDLVLDIFGVPESHRNVQGFSYHAIGEGSKGHNKAKVYSGLYHIQGRAVPYVVVIKCGTEQETTKAGNRGKRDSQMVLMKWMNKILLNLPMTPLELEMYRHVRNIIGVPPASYEYVLMVDADTEVGPDCLTRLVSACVNDSKIMGLCGETRIANEKTSWVTMIQVYEYYISHMLAKAFESLFGSVTCLPGCFSMYRMFSVRGEKKTPLLVDSKIIQDYSECIVDTLHKKNLLHLGEDRYLTTLMLKTFPEYKMKFTPDSYCMTIVPDQFSVLLSQRRRWINSTIHNLFELTMVEDLCGCLIFSMRLIVILDLFATLVMPASVAYLFYLLYCVSLDVQAYTLVLYLIAATYGMQATVFLIRRKWEHIGWMLVHILAMPVFYMYIPLYSYWHFDDFSWGATRRIEGDSGKGGHDADEDTFDPASIPTAKWEDYKRVKKAEASLEVAKSVRNPADLPEKSGSKSNLHKSQSMDSLRVGRVGAGESQPALNASAANLLGGGMSKNASMASLTDIYRTSVYGPNAATGAGTPRAPLFSPLMSAGFGYSPSMGNLFLPATGGASPAIPGSNVSPDDPSAHITDAMIMDQVRAIVLTQDLTQLTKKKVRTLLGEHFGVSLASRRETINACVDAVLMEVCPQ</sequence>
<evidence type="ECO:0000256" key="3">
    <source>
        <dbReference type="ARBA" id="ARBA00022475"/>
    </source>
</evidence>
<evidence type="ECO:0000256" key="8">
    <source>
        <dbReference type="ARBA" id="ARBA00023123"/>
    </source>
</evidence>
<evidence type="ECO:0000259" key="16">
    <source>
        <dbReference type="PROSITE" id="PS51998"/>
    </source>
</evidence>
<organism evidence="17 18">
    <name type="scientific">Catenaria anguillulae PL171</name>
    <dbReference type="NCBI Taxonomy" id="765915"/>
    <lineage>
        <taxon>Eukaryota</taxon>
        <taxon>Fungi</taxon>
        <taxon>Fungi incertae sedis</taxon>
        <taxon>Blastocladiomycota</taxon>
        <taxon>Blastocladiomycetes</taxon>
        <taxon>Blastocladiales</taxon>
        <taxon>Catenariaceae</taxon>
        <taxon>Catenaria</taxon>
    </lineage>
</organism>